<proteinExistence type="predicted"/>
<keyword evidence="3" id="KW-1185">Reference proteome</keyword>
<reference evidence="2 3" key="1">
    <citation type="journal article" date="2023" name="Hortic Res">
        <title>Pangenome of water caltrop reveals structural variations and asymmetric subgenome divergence after allopolyploidization.</title>
        <authorList>
            <person name="Zhang X."/>
            <person name="Chen Y."/>
            <person name="Wang L."/>
            <person name="Yuan Y."/>
            <person name="Fang M."/>
            <person name="Shi L."/>
            <person name="Lu R."/>
            <person name="Comes H.P."/>
            <person name="Ma Y."/>
            <person name="Chen Y."/>
            <person name="Huang G."/>
            <person name="Zhou Y."/>
            <person name="Zheng Z."/>
            <person name="Qiu Y."/>
        </authorList>
    </citation>
    <scope>NUCLEOTIDE SEQUENCE [LARGE SCALE GENOMIC DNA]</scope>
    <source>
        <strain evidence="2">F231</strain>
    </source>
</reference>
<sequence length="98" mass="11468">MTPCPSKKLQYQAEQSEVQSHDNPGQRPKTSPEVDGIHGKYQKNVPSKNNVQVFTEQQARHMYSICMHIYVRGIKVRKQGTELYLQSLRSSTEFRRFR</sequence>
<comment type="caution">
    <text evidence="2">The sequence shown here is derived from an EMBL/GenBank/DDBJ whole genome shotgun (WGS) entry which is preliminary data.</text>
</comment>
<dbReference type="AlphaFoldDB" id="A0AAN7QDW6"/>
<dbReference type="Proteomes" id="UP001346149">
    <property type="component" value="Unassembled WGS sequence"/>
</dbReference>
<dbReference type="EMBL" id="JAXQNO010000023">
    <property type="protein sequence ID" value="KAK4764702.1"/>
    <property type="molecule type" value="Genomic_DNA"/>
</dbReference>
<name>A0AAN7QDW6_TRANT</name>
<evidence type="ECO:0000313" key="2">
    <source>
        <dbReference type="EMBL" id="KAK4764702.1"/>
    </source>
</evidence>
<protein>
    <submittedName>
        <fullName evidence="2">Uncharacterized protein</fullName>
    </submittedName>
</protein>
<organism evidence="2 3">
    <name type="scientific">Trapa natans</name>
    <name type="common">Water chestnut</name>
    <dbReference type="NCBI Taxonomy" id="22666"/>
    <lineage>
        <taxon>Eukaryota</taxon>
        <taxon>Viridiplantae</taxon>
        <taxon>Streptophyta</taxon>
        <taxon>Embryophyta</taxon>
        <taxon>Tracheophyta</taxon>
        <taxon>Spermatophyta</taxon>
        <taxon>Magnoliopsida</taxon>
        <taxon>eudicotyledons</taxon>
        <taxon>Gunneridae</taxon>
        <taxon>Pentapetalae</taxon>
        <taxon>rosids</taxon>
        <taxon>malvids</taxon>
        <taxon>Myrtales</taxon>
        <taxon>Lythraceae</taxon>
        <taxon>Trapa</taxon>
    </lineage>
</organism>
<accession>A0AAN7QDW6</accession>
<gene>
    <name evidence="2" type="ORF">SAY86_025792</name>
</gene>
<evidence type="ECO:0000313" key="3">
    <source>
        <dbReference type="Proteomes" id="UP001346149"/>
    </source>
</evidence>
<feature type="region of interest" description="Disordered" evidence="1">
    <location>
        <begin position="1"/>
        <end position="42"/>
    </location>
</feature>
<evidence type="ECO:0000256" key="1">
    <source>
        <dbReference type="SAM" id="MobiDB-lite"/>
    </source>
</evidence>
<feature type="compositionally biased region" description="Polar residues" evidence="1">
    <location>
        <begin position="12"/>
        <end position="23"/>
    </location>
</feature>